<keyword evidence="3" id="KW-1185">Reference proteome</keyword>
<reference evidence="2" key="2">
    <citation type="submission" date="2025-09" db="UniProtKB">
        <authorList>
            <consortium name="Ensembl"/>
        </authorList>
    </citation>
    <scope>IDENTIFICATION</scope>
</reference>
<dbReference type="Pfam" id="PF00078">
    <property type="entry name" value="RVT_1"/>
    <property type="match status" value="1"/>
</dbReference>
<dbReference type="InterPro" id="IPR043502">
    <property type="entry name" value="DNA/RNA_pol_sf"/>
</dbReference>
<dbReference type="CDD" id="cd09076">
    <property type="entry name" value="L1-EN"/>
    <property type="match status" value="1"/>
</dbReference>
<evidence type="ECO:0000313" key="3">
    <source>
        <dbReference type="Proteomes" id="UP000472265"/>
    </source>
</evidence>
<protein>
    <recommendedName>
        <fullName evidence="1">Reverse transcriptase domain-containing protein</fullName>
    </recommendedName>
</protein>
<dbReference type="AlphaFoldDB" id="A0A671WUY0"/>
<dbReference type="GeneTree" id="ENSGT00940000163630"/>
<dbReference type="Ensembl" id="ENSSAUT00010042530.1">
    <property type="protein sequence ID" value="ENSSAUP00010040371.1"/>
    <property type="gene ID" value="ENSSAUG00010016941.1"/>
</dbReference>
<feature type="domain" description="Reverse transcriptase" evidence="1">
    <location>
        <begin position="401"/>
        <end position="673"/>
    </location>
</feature>
<dbReference type="Proteomes" id="UP000472265">
    <property type="component" value="Unassembled WGS sequence"/>
</dbReference>
<dbReference type="CDD" id="cd01650">
    <property type="entry name" value="RT_nLTR_like"/>
    <property type="match status" value="1"/>
</dbReference>
<dbReference type="SUPFAM" id="SSF56672">
    <property type="entry name" value="DNA/RNA polymerases"/>
    <property type="match status" value="1"/>
</dbReference>
<dbReference type="Gene3D" id="3.60.10.10">
    <property type="entry name" value="Endonuclease/exonuclease/phosphatase"/>
    <property type="match status" value="1"/>
</dbReference>
<accession>A0A671WUY0</accession>
<evidence type="ECO:0000313" key="2">
    <source>
        <dbReference type="Ensembl" id="ENSSAUP00010040371.1"/>
    </source>
</evidence>
<dbReference type="SUPFAM" id="SSF56219">
    <property type="entry name" value="DNase I-like"/>
    <property type="match status" value="1"/>
</dbReference>
<evidence type="ECO:0000259" key="1">
    <source>
        <dbReference type="PROSITE" id="PS50878"/>
    </source>
</evidence>
<organism evidence="2 3">
    <name type="scientific">Sparus aurata</name>
    <name type="common">Gilthead sea bream</name>
    <dbReference type="NCBI Taxonomy" id="8175"/>
    <lineage>
        <taxon>Eukaryota</taxon>
        <taxon>Metazoa</taxon>
        <taxon>Chordata</taxon>
        <taxon>Craniata</taxon>
        <taxon>Vertebrata</taxon>
        <taxon>Euteleostomi</taxon>
        <taxon>Actinopterygii</taxon>
        <taxon>Neopterygii</taxon>
        <taxon>Teleostei</taxon>
        <taxon>Neoteleostei</taxon>
        <taxon>Acanthomorphata</taxon>
        <taxon>Eupercaria</taxon>
        <taxon>Spariformes</taxon>
        <taxon>Sparidae</taxon>
        <taxon>Sparus</taxon>
    </lineage>
</organism>
<dbReference type="InterPro" id="IPR036691">
    <property type="entry name" value="Endo/exonu/phosph_ase_sf"/>
</dbReference>
<dbReference type="InterPro" id="IPR000477">
    <property type="entry name" value="RT_dom"/>
</dbReference>
<reference evidence="2" key="1">
    <citation type="submission" date="2025-08" db="UniProtKB">
        <authorList>
            <consortium name="Ensembl"/>
        </authorList>
    </citation>
    <scope>IDENTIFICATION</scope>
</reference>
<dbReference type="PANTHER" id="PTHR31635">
    <property type="entry name" value="REVERSE TRANSCRIPTASE DOMAIN-CONTAINING PROTEIN-RELATED"/>
    <property type="match status" value="1"/>
</dbReference>
<proteinExistence type="predicted"/>
<sequence length="731" mass="83766">MITGRIEGLMVTFFSIYAPPGSDWTFYKKIFDMMSAEAQGVLICGGDMNIRLSKMESSTSNLGHSKPTINKINSIMKEIGIVDVWREFNPTDRDYTYFSAPQSSYSRIDYFFAFKRNQFRIQSCDIGTIDISDHAPIIMTVNIGNNPKSTLWKLNSSLLNNPQVKGELEKAIDTYFKENNNGEVSPPMVWDAFKAVLRGKVISISSSLKKQRQVRLNSLYTKLKELQKDHKARPGTNELSIKKLQKEIDEILTEEVKKKLVFLKQGYYEAGSKAMKLLSYKLRKQQADATINKIRCPHTKQIHNRVGQIQQSFENYYKELYSQQKLDNEEEMRSFLESLNLPIITQEQNKALIADITEIEVNAAISRLKPHKSPGSDGFTAEWYKSFREQLVPKLCQICNGALKKGEIPPSWKQAIISVIPKEGKDSLDCKQFQPISVLNLDYKIYMSILARRIEKLLPSLIHLDQTGFIHERQTQDSLRRALHIIWHIQQNKTQAMLMGLDAEKAFDSVRWTFLYKVLDKFGFHHTLIEAFKAVFNNPTARIKINGSLSNSFTLERSCRQGCPCSPLLFALFIEPLIQYIRQNKQIKGINIAGQEHKMSLFADDVLIFLSQPSTSLLVLMLSMDMFGKLSGYKINIQKTRALTFNFNPPYDLVTKYNLSCNKKSMKYLGINFTQDISKLFEANYIPLNVKIKSDISRWNHLPFLSLTSRIESVKNGDFASPVVSFPFVAN</sequence>
<name>A0A671WUY0_SPAAU</name>
<dbReference type="PROSITE" id="PS50878">
    <property type="entry name" value="RT_POL"/>
    <property type="match status" value="1"/>
</dbReference>
<dbReference type="OMA" id="CRRIVEW"/>
<dbReference type="PANTHER" id="PTHR31635:SF196">
    <property type="entry name" value="REVERSE TRANSCRIPTASE DOMAIN-CONTAINING PROTEIN-RELATED"/>
    <property type="match status" value="1"/>
</dbReference>
<dbReference type="InParanoid" id="A0A671WUY0"/>